<dbReference type="Pfam" id="PF09864">
    <property type="entry name" value="MliC"/>
    <property type="match status" value="1"/>
</dbReference>
<evidence type="ECO:0000256" key="1">
    <source>
        <dbReference type="ARBA" id="ARBA00022729"/>
    </source>
</evidence>
<dbReference type="OrthoDB" id="7596721at2"/>
<gene>
    <name evidence="6" type="ORF">CKY28_09290</name>
</gene>
<evidence type="ECO:0000256" key="3">
    <source>
        <dbReference type="ARBA" id="ARBA00023139"/>
    </source>
</evidence>
<dbReference type="RefSeq" id="WP_095998055.1">
    <property type="nucleotide sequence ID" value="NZ_NSLI01000003.1"/>
</dbReference>
<keyword evidence="3" id="KW-0564">Palmitate</keyword>
<keyword evidence="1" id="KW-0732">Signal</keyword>
<evidence type="ECO:0000259" key="5">
    <source>
        <dbReference type="Pfam" id="PF09864"/>
    </source>
</evidence>
<feature type="domain" description="C-type lysozyme inhibitor" evidence="5">
    <location>
        <begin position="33"/>
        <end position="75"/>
    </location>
</feature>
<dbReference type="Proteomes" id="UP000218151">
    <property type="component" value="Unassembled WGS sequence"/>
</dbReference>
<evidence type="ECO:0000256" key="2">
    <source>
        <dbReference type="ARBA" id="ARBA00023136"/>
    </source>
</evidence>
<evidence type="ECO:0000313" key="6">
    <source>
        <dbReference type="EMBL" id="PAX07812.1"/>
    </source>
</evidence>
<evidence type="ECO:0000256" key="4">
    <source>
        <dbReference type="ARBA" id="ARBA00023288"/>
    </source>
</evidence>
<dbReference type="EMBL" id="NSLI01000003">
    <property type="protein sequence ID" value="PAX07812.1"/>
    <property type="molecule type" value="Genomic_DNA"/>
</dbReference>
<organism evidence="6 7">
    <name type="scientific">Sphingomonas lenta</name>
    <dbReference type="NCBI Taxonomy" id="1141887"/>
    <lineage>
        <taxon>Bacteria</taxon>
        <taxon>Pseudomonadati</taxon>
        <taxon>Pseudomonadota</taxon>
        <taxon>Alphaproteobacteria</taxon>
        <taxon>Sphingomonadales</taxon>
        <taxon>Sphingomonadaceae</taxon>
        <taxon>Sphingomonas</taxon>
    </lineage>
</organism>
<protein>
    <recommendedName>
        <fullName evidence="5">C-type lysozyme inhibitor domain-containing protein</fullName>
    </recommendedName>
</protein>
<keyword evidence="4" id="KW-0449">Lipoprotein</keyword>
<proteinExistence type="predicted"/>
<dbReference type="InterPro" id="IPR018660">
    <property type="entry name" value="MliC"/>
</dbReference>
<comment type="caution">
    <text evidence="6">The sequence shown here is derived from an EMBL/GenBank/DDBJ whole genome shotgun (WGS) entry which is preliminary data.</text>
</comment>
<sequence length="104" mass="11150">MPSHARLILVILPLAGCMPLRPVNLPDPRTVMFRCQTGASVTATFLDRRARLVEPNGRVVELPQRRAETGFLYAGEAGTLSGEPTRISWTPANGAPLDCVAPAA</sequence>
<keyword evidence="7" id="KW-1185">Reference proteome</keyword>
<dbReference type="SUPFAM" id="SSF141488">
    <property type="entry name" value="YdhA-like"/>
    <property type="match status" value="1"/>
</dbReference>
<evidence type="ECO:0000313" key="7">
    <source>
        <dbReference type="Proteomes" id="UP000218151"/>
    </source>
</evidence>
<name>A0A2A2SF40_9SPHN</name>
<dbReference type="AlphaFoldDB" id="A0A2A2SF40"/>
<keyword evidence="2" id="KW-0472">Membrane</keyword>
<reference evidence="7" key="1">
    <citation type="submission" date="2017-09" db="EMBL/GenBank/DDBJ databases">
        <authorList>
            <person name="Feng G."/>
            <person name="Zhu H."/>
        </authorList>
    </citation>
    <scope>NUCLEOTIDE SEQUENCE [LARGE SCALE GENOMIC DNA]</scope>
    <source>
        <strain evidence="7">1PNM-20</strain>
    </source>
</reference>
<accession>A0A2A2SF40</accession>
<dbReference type="InterPro" id="IPR036328">
    <property type="entry name" value="MliC_sf"/>
</dbReference>